<protein>
    <submittedName>
        <fullName evidence="2">Uncharacterized protein</fullName>
    </submittedName>
</protein>
<dbReference type="AlphaFoldDB" id="A0A6A3Y5T8"/>
<evidence type="ECO:0000313" key="3">
    <source>
        <dbReference type="Proteomes" id="UP000440367"/>
    </source>
</evidence>
<name>A0A6A3Y5T8_9STRA</name>
<dbReference type="Proteomes" id="UP000440732">
    <property type="component" value="Unassembled WGS sequence"/>
</dbReference>
<dbReference type="EMBL" id="QXGD01001178">
    <property type="protein sequence ID" value="KAE9212649.1"/>
    <property type="molecule type" value="Genomic_DNA"/>
</dbReference>
<organism evidence="2 3">
    <name type="scientific">Phytophthora fragariae</name>
    <dbReference type="NCBI Taxonomy" id="53985"/>
    <lineage>
        <taxon>Eukaryota</taxon>
        <taxon>Sar</taxon>
        <taxon>Stramenopiles</taxon>
        <taxon>Oomycota</taxon>
        <taxon>Peronosporomycetes</taxon>
        <taxon>Peronosporales</taxon>
        <taxon>Peronosporaceae</taxon>
        <taxon>Phytophthora</taxon>
    </lineage>
</organism>
<comment type="caution">
    <text evidence="2">The sequence shown here is derived from an EMBL/GenBank/DDBJ whole genome shotgun (WGS) entry which is preliminary data.</text>
</comment>
<evidence type="ECO:0000313" key="1">
    <source>
        <dbReference type="EMBL" id="KAE9107829.1"/>
    </source>
</evidence>
<evidence type="ECO:0000313" key="4">
    <source>
        <dbReference type="Proteomes" id="UP000440732"/>
    </source>
</evidence>
<reference evidence="3 4" key="1">
    <citation type="submission" date="2018-08" db="EMBL/GenBank/DDBJ databases">
        <title>Genomic investigation of the strawberry pathogen Phytophthora fragariae indicates pathogenicity is determined by transcriptional variation in three key races.</title>
        <authorList>
            <person name="Adams T.M."/>
            <person name="Armitage A.D."/>
            <person name="Sobczyk M.K."/>
            <person name="Bates H.J."/>
            <person name="Dunwell J.M."/>
            <person name="Nellist C.F."/>
            <person name="Harrison R.J."/>
        </authorList>
    </citation>
    <scope>NUCLEOTIDE SEQUENCE [LARGE SCALE GENOMIC DNA]</scope>
    <source>
        <strain evidence="2 3">BC-1</strain>
        <strain evidence="1 4">NOV-5</strain>
    </source>
</reference>
<gene>
    <name evidence="2" type="ORF">PF002_g18193</name>
    <name evidence="1" type="ORF">PF006_g21010</name>
</gene>
<proteinExistence type="predicted"/>
<dbReference type="EMBL" id="QXGA01001896">
    <property type="protein sequence ID" value="KAE9107829.1"/>
    <property type="molecule type" value="Genomic_DNA"/>
</dbReference>
<evidence type="ECO:0000313" key="2">
    <source>
        <dbReference type="EMBL" id="KAE9212649.1"/>
    </source>
</evidence>
<accession>A0A6A3Y5T8</accession>
<dbReference type="Proteomes" id="UP000440367">
    <property type="component" value="Unassembled WGS sequence"/>
</dbReference>
<sequence>MPLLALDPSPSEAEVRRASDAHAHLDFLKQAMALDVTDGDARGAEAILEQWRLFSLCHGDVSVQLQRLELVSDESILAVTNTSITITDNTLQVLYPHLTGTDGFAAAGKLLNKRLEVEGSVHFDWDETSGRVVRLESKMDLMTPMLKLLGSLEAYFRML</sequence>